<evidence type="ECO:0000259" key="1">
    <source>
        <dbReference type="Pfam" id="PF01719"/>
    </source>
</evidence>
<dbReference type="Pfam" id="PF21861">
    <property type="entry name" value="RepB_C"/>
    <property type="match status" value="1"/>
</dbReference>
<dbReference type="InterPro" id="IPR053923">
    <property type="entry name" value="RepB_C"/>
</dbReference>
<dbReference type="Pfam" id="PF01719">
    <property type="entry name" value="Rep_OBD"/>
    <property type="match status" value="1"/>
</dbReference>
<dbReference type="GO" id="GO:0006260">
    <property type="term" value="P:DNA replication"/>
    <property type="evidence" value="ECO:0007669"/>
    <property type="project" value="InterPro"/>
</dbReference>
<feature type="domain" description="Replication protein RepB C-terminal" evidence="2">
    <location>
        <begin position="131"/>
        <end position="189"/>
    </location>
</feature>
<gene>
    <name evidence="3" type="primary">repB</name>
    <name evidence="3" type="ORF">pLM-C-273_00120</name>
</gene>
<reference evidence="3" key="1">
    <citation type="submission" date="2016-06" db="EMBL/GenBank/DDBJ databases">
        <title>Sequence of Listeria monocytogenes plasmid pLM-C-273 carrying genes related to stress resistance.</title>
        <authorList>
            <person name="Liang L."/>
            <person name="Gnaneshan S."/>
            <person name="Garduno R.A."/>
            <person name="Mallo G.V."/>
        </authorList>
    </citation>
    <scope>NUCLEOTIDE SEQUENCE</scope>
    <source>
        <strain evidence="3">LM-C-273</strain>
        <plasmid evidence="3">pLM-C-273</plasmid>
    </source>
</reference>
<geneLocation type="plasmid" evidence="3">
    <name>pLM-C-273</name>
</geneLocation>
<dbReference type="EMBL" id="KX467255">
    <property type="protein sequence ID" value="AOA49314.1"/>
    <property type="molecule type" value="Genomic_DNA"/>
</dbReference>
<organism evidence="3">
    <name type="scientific">Listeria monocytogenes</name>
    <dbReference type="NCBI Taxonomy" id="1639"/>
    <lineage>
        <taxon>Bacteria</taxon>
        <taxon>Bacillati</taxon>
        <taxon>Bacillota</taxon>
        <taxon>Bacilli</taxon>
        <taxon>Bacillales</taxon>
        <taxon>Listeriaceae</taxon>
        <taxon>Listeria</taxon>
    </lineage>
</organism>
<evidence type="ECO:0000313" key="3">
    <source>
        <dbReference type="EMBL" id="AOA49314.1"/>
    </source>
</evidence>
<proteinExistence type="predicted"/>
<protein>
    <submittedName>
        <fullName evidence="3">Replication protein RepB</fullName>
    </submittedName>
</protein>
<dbReference type="GO" id="GO:0005727">
    <property type="term" value="C:extrachromosomal circular DNA"/>
    <property type="evidence" value="ECO:0007669"/>
    <property type="project" value="InterPro"/>
</dbReference>
<dbReference type="AlphaFoldDB" id="A0A1B2LR60"/>
<dbReference type="InterPro" id="IPR002631">
    <property type="entry name" value="Plasmid_rep_OBD"/>
</dbReference>
<dbReference type="Gene3D" id="3.40.1310.30">
    <property type="match status" value="1"/>
</dbReference>
<keyword evidence="3" id="KW-0614">Plasmid</keyword>
<feature type="domain" description="Plasmid replication protein origin binding" evidence="1">
    <location>
        <begin position="7"/>
        <end position="124"/>
    </location>
</feature>
<name>A0A1B2LR60_LISMN</name>
<evidence type="ECO:0000259" key="2">
    <source>
        <dbReference type="Pfam" id="PF21861"/>
    </source>
</evidence>
<sequence length="194" mass="22920">MANNTEKDTRSKTWNLIVYPESAPEGWKELLVEDGISFVCSPLHDKDILPTGEIKKAHWHILLCFSSNKTFKQVLEVSERLNSPIPQKSKSTGGSIRYMIHIDSPDKVQYKKSDIEVYGNIDIEQYFRITSTERYDLIREMIDFVRENEIDEIQDLIDYAMINRFDDWFPLLCDNSTFIMSNYIKSIRHRKKRF</sequence>
<dbReference type="GO" id="GO:0003677">
    <property type="term" value="F:DNA binding"/>
    <property type="evidence" value="ECO:0007669"/>
    <property type="project" value="InterPro"/>
</dbReference>
<accession>A0A1B2LR60</accession>
<dbReference type="GO" id="GO:0003916">
    <property type="term" value="F:DNA topoisomerase activity"/>
    <property type="evidence" value="ECO:0007669"/>
    <property type="project" value="InterPro"/>
</dbReference>